<dbReference type="PANTHER" id="PTHR44068">
    <property type="entry name" value="ZGC:194242"/>
    <property type="match status" value="1"/>
</dbReference>
<dbReference type="PANTHER" id="PTHR44068:SF11">
    <property type="entry name" value="GERANYL DIPHOSPHATE 2-C-METHYLTRANSFERASE"/>
    <property type="match status" value="1"/>
</dbReference>
<dbReference type="Pfam" id="PF08241">
    <property type="entry name" value="Methyltransf_11"/>
    <property type="match status" value="1"/>
</dbReference>
<keyword evidence="1" id="KW-0808">Transferase</keyword>
<feature type="domain" description="Methyltransferase type 11" evidence="2">
    <location>
        <begin position="44"/>
        <end position="138"/>
    </location>
</feature>
<sequence>MNFGYADTNPAIMLETQDECNRYSIQLYHYLASAIDLKNKDIIEIGCGRGGGLEYITKYFSPASAKGIDLDKHAIAFCNRFYALQGLSFLQADAQKLPLGNNTCDVVINVESSHRYPDMNLFLSEVYRILRHDGYFLFTDFRYDFEIPLLQKELQTSGMSLLKEEFITQQVVTALELDDGRKRKLVEKLIPRFLHKTALNFAGTIGSETYNQFVSRKYVYFNYIFQEI</sequence>
<dbReference type="Gene3D" id="3.40.50.150">
    <property type="entry name" value="Vaccinia Virus protein VP39"/>
    <property type="match status" value="1"/>
</dbReference>
<protein>
    <recommendedName>
        <fullName evidence="2">Methyltransferase type 11 domain-containing protein</fullName>
    </recommendedName>
</protein>
<comment type="caution">
    <text evidence="3">The sequence shown here is derived from an EMBL/GenBank/DDBJ whole genome shotgun (WGS) entry which is preliminary data.</text>
</comment>
<evidence type="ECO:0000259" key="2">
    <source>
        <dbReference type="Pfam" id="PF08241"/>
    </source>
</evidence>
<dbReference type="SUPFAM" id="SSF53335">
    <property type="entry name" value="S-adenosyl-L-methionine-dependent methyltransferases"/>
    <property type="match status" value="1"/>
</dbReference>
<evidence type="ECO:0000256" key="1">
    <source>
        <dbReference type="ARBA" id="ARBA00022679"/>
    </source>
</evidence>
<dbReference type="EMBL" id="BARU01010933">
    <property type="protein sequence ID" value="GAH39128.1"/>
    <property type="molecule type" value="Genomic_DNA"/>
</dbReference>
<organism evidence="3">
    <name type="scientific">marine sediment metagenome</name>
    <dbReference type="NCBI Taxonomy" id="412755"/>
    <lineage>
        <taxon>unclassified sequences</taxon>
        <taxon>metagenomes</taxon>
        <taxon>ecological metagenomes</taxon>
    </lineage>
</organism>
<dbReference type="InterPro" id="IPR050447">
    <property type="entry name" value="Erg6_SMT_methyltransf"/>
</dbReference>
<proteinExistence type="predicted"/>
<dbReference type="GO" id="GO:0008757">
    <property type="term" value="F:S-adenosylmethionine-dependent methyltransferase activity"/>
    <property type="evidence" value="ECO:0007669"/>
    <property type="project" value="InterPro"/>
</dbReference>
<name>X1H1I6_9ZZZZ</name>
<accession>X1H1I6</accession>
<dbReference type="AlphaFoldDB" id="X1H1I6"/>
<dbReference type="InterPro" id="IPR029063">
    <property type="entry name" value="SAM-dependent_MTases_sf"/>
</dbReference>
<dbReference type="InterPro" id="IPR013216">
    <property type="entry name" value="Methyltransf_11"/>
</dbReference>
<reference evidence="3" key="1">
    <citation type="journal article" date="2014" name="Front. Microbiol.">
        <title>High frequency of phylogenetically diverse reductive dehalogenase-homologous genes in deep subseafloor sedimentary metagenomes.</title>
        <authorList>
            <person name="Kawai M."/>
            <person name="Futagami T."/>
            <person name="Toyoda A."/>
            <person name="Takaki Y."/>
            <person name="Nishi S."/>
            <person name="Hori S."/>
            <person name="Arai W."/>
            <person name="Tsubouchi T."/>
            <person name="Morono Y."/>
            <person name="Uchiyama I."/>
            <person name="Ito T."/>
            <person name="Fujiyama A."/>
            <person name="Inagaki F."/>
            <person name="Takami H."/>
        </authorList>
    </citation>
    <scope>NUCLEOTIDE SEQUENCE</scope>
    <source>
        <strain evidence="3">Expedition CK06-06</strain>
    </source>
</reference>
<gene>
    <name evidence="3" type="ORF">S03H2_20694</name>
</gene>
<evidence type="ECO:0000313" key="3">
    <source>
        <dbReference type="EMBL" id="GAH39128.1"/>
    </source>
</evidence>
<dbReference type="CDD" id="cd02440">
    <property type="entry name" value="AdoMet_MTases"/>
    <property type="match status" value="1"/>
</dbReference>